<accession>A0A1G9SB87</accession>
<name>A0A1G9SB87_9SPHI</name>
<keyword evidence="2" id="KW-1185">Reference proteome</keyword>
<dbReference type="EMBL" id="FNGY01000003">
    <property type="protein sequence ID" value="SDM32055.1"/>
    <property type="molecule type" value="Genomic_DNA"/>
</dbReference>
<dbReference type="Proteomes" id="UP000183200">
    <property type="component" value="Unassembled WGS sequence"/>
</dbReference>
<gene>
    <name evidence="1" type="ORF">SAMN05421820_103514</name>
</gene>
<evidence type="ECO:0000313" key="2">
    <source>
        <dbReference type="Proteomes" id="UP000183200"/>
    </source>
</evidence>
<evidence type="ECO:0000313" key="1">
    <source>
        <dbReference type="EMBL" id="SDM32055.1"/>
    </source>
</evidence>
<organism evidence="1 2">
    <name type="scientific">Pedobacter steynii</name>
    <dbReference type="NCBI Taxonomy" id="430522"/>
    <lineage>
        <taxon>Bacteria</taxon>
        <taxon>Pseudomonadati</taxon>
        <taxon>Bacteroidota</taxon>
        <taxon>Sphingobacteriia</taxon>
        <taxon>Sphingobacteriales</taxon>
        <taxon>Sphingobacteriaceae</taxon>
        <taxon>Pedobacter</taxon>
    </lineage>
</organism>
<proteinExistence type="predicted"/>
<dbReference type="AlphaFoldDB" id="A0A1G9SB87"/>
<reference evidence="2" key="1">
    <citation type="submission" date="2016-10" db="EMBL/GenBank/DDBJ databases">
        <authorList>
            <person name="Varghese N."/>
            <person name="Submissions S."/>
        </authorList>
    </citation>
    <scope>NUCLEOTIDE SEQUENCE [LARGE SCALE GENOMIC DNA]</scope>
    <source>
        <strain evidence="2">DSM 19110</strain>
    </source>
</reference>
<sequence>MVIEDQFKTINRLQNQVLKLAPHPEQWDEEYLDKVKVDFIQKEYRKQKRSGNLRSLLLFCLNLNKIL</sequence>
<protein>
    <submittedName>
        <fullName evidence="1">Uncharacterized protein</fullName>
    </submittedName>
</protein>